<feature type="repeat" description="TPR" evidence="1">
    <location>
        <begin position="639"/>
        <end position="672"/>
    </location>
</feature>
<feature type="coiled-coil region" evidence="2">
    <location>
        <begin position="693"/>
        <end position="720"/>
    </location>
</feature>
<accession>A0A3M6V3T6</accession>
<evidence type="ECO:0000259" key="3">
    <source>
        <dbReference type="Pfam" id="PF20703"/>
    </source>
</evidence>
<dbReference type="STRING" id="46731.A0A3M6V3T6"/>
<dbReference type="OrthoDB" id="100767at2759"/>
<dbReference type="Pfam" id="PF13374">
    <property type="entry name" value="TPR_10"/>
    <property type="match status" value="1"/>
</dbReference>
<dbReference type="InterPro" id="IPR011990">
    <property type="entry name" value="TPR-like_helical_dom_sf"/>
</dbReference>
<dbReference type="Gene3D" id="1.25.40.10">
    <property type="entry name" value="Tetratricopeptide repeat domain"/>
    <property type="match status" value="1"/>
</dbReference>
<keyword evidence="5" id="KW-1185">Reference proteome</keyword>
<dbReference type="PANTHER" id="PTHR47691">
    <property type="entry name" value="REGULATOR-RELATED"/>
    <property type="match status" value="1"/>
</dbReference>
<dbReference type="Gene3D" id="3.40.50.300">
    <property type="entry name" value="P-loop containing nucleotide triphosphate hydrolases"/>
    <property type="match status" value="1"/>
</dbReference>
<feature type="domain" description="Novel STAND NTPase 1" evidence="3">
    <location>
        <begin position="33"/>
        <end position="190"/>
    </location>
</feature>
<evidence type="ECO:0000256" key="1">
    <source>
        <dbReference type="PROSITE-ProRule" id="PRU00339"/>
    </source>
</evidence>
<dbReference type="Proteomes" id="UP000275408">
    <property type="component" value="Unassembled WGS sequence"/>
</dbReference>
<dbReference type="InterPro" id="IPR027417">
    <property type="entry name" value="P-loop_NTPase"/>
</dbReference>
<dbReference type="SUPFAM" id="SSF48452">
    <property type="entry name" value="TPR-like"/>
    <property type="match status" value="2"/>
</dbReference>
<dbReference type="PANTHER" id="PTHR47691:SF3">
    <property type="entry name" value="HTH-TYPE TRANSCRIPTIONAL REGULATOR RV0890C-RELATED"/>
    <property type="match status" value="1"/>
</dbReference>
<dbReference type="EMBL" id="RCHS01000141">
    <property type="protein sequence ID" value="RMX60527.1"/>
    <property type="molecule type" value="Genomic_DNA"/>
</dbReference>
<gene>
    <name evidence="4" type="ORF">pdam_00001446</name>
</gene>
<reference evidence="4 5" key="1">
    <citation type="journal article" date="2018" name="Sci. Rep.">
        <title>Comparative analysis of the Pocillopora damicornis genome highlights role of immune system in coral evolution.</title>
        <authorList>
            <person name="Cunning R."/>
            <person name="Bay R.A."/>
            <person name="Gillette P."/>
            <person name="Baker A.C."/>
            <person name="Traylor-Knowles N."/>
        </authorList>
    </citation>
    <scope>NUCLEOTIDE SEQUENCE [LARGE SCALE GENOMIC DNA]</scope>
    <source>
        <strain evidence="4">RSMAS</strain>
        <tissue evidence="4">Whole animal</tissue>
    </source>
</reference>
<dbReference type="AlphaFoldDB" id="A0A3M6V3T6"/>
<protein>
    <recommendedName>
        <fullName evidence="3">Novel STAND NTPase 1 domain-containing protein</fullName>
    </recommendedName>
</protein>
<dbReference type="PROSITE" id="PS50005">
    <property type="entry name" value="TPR"/>
    <property type="match status" value="2"/>
</dbReference>
<organism evidence="4 5">
    <name type="scientific">Pocillopora damicornis</name>
    <name type="common">Cauliflower coral</name>
    <name type="synonym">Millepora damicornis</name>
    <dbReference type="NCBI Taxonomy" id="46731"/>
    <lineage>
        <taxon>Eukaryota</taxon>
        <taxon>Metazoa</taxon>
        <taxon>Cnidaria</taxon>
        <taxon>Anthozoa</taxon>
        <taxon>Hexacorallia</taxon>
        <taxon>Scleractinia</taxon>
        <taxon>Astrocoeniina</taxon>
        <taxon>Pocilloporidae</taxon>
        <taxon>Pocillopora</taxon>
    </lineage>
</organism>
<dbReference type="Pfam" id="PF20703">
    <property type="entry name" value="nSTAND1"/>
    <property type="match status" value="1"/>
</dbReference>
<dbReference type="Pfam" id="PF13424">
    <property type="entry name" value="TPR_12"/>
    <property type="match status" value="1"/>
</dbReference>
<name>A0A3M6V3T6_POCDA</name>
<comment type="caution">
    <text evidence="4">The sequence shown here is derived from an EMBL/GenBank/DDBJ whole genome shotgun (WGS) entry which is preliminary data.</text>
</comment>
<feature type="repeat" description="TPR" evidence="1">
    <location>
        <begin position="597"/>
        <end position="630"/>
    </location>
</feature>
<proteinExistence type="predicted"/>
<dbReference type="InterPro" id="IPR049052">
    <property type="entry name" value="nSTAND1"/>
</dbReference>
<dbReference type="PROSITE" id="PS50293">
    <property type="entry name" value="TPR_REGION"/>
    <property type="match status" value="1"/>
</dbReference>
<dbReference type="SMART" id="SM00028">
    <property type="entry name" value="TPR"/>
    <property type="match status" value="4"/>
</dbReference>
<sequence>MTRTLSYQCSNQAEQGSPDDANLFVGALPCKPSHFYGREEMLKEIVRVLSEWNGKRLVVITGLPGYGKSCLAQRIGHTMKENGFQVIFLCLRDIRSVGKMSAKILCALKANVGQGLMNNPRELALSYLKSLSTRTTLILDNAEDLICDENSKKEFYSFVNQVAQFAVHVKCVITSRVDCPASCQTPRHSVKLLVIENDAAAKLLEEKVKDIGRFLENQQAKTIAQLCFNIPLILHAAAAYMEVIPPETLIQSLQSHFGAIEISSMGELFPELQMRGFLTECLQQLGTDFEEDLYSLAVFPAAFSYQQAQRVCCSKKRLPTALFQLVKRSLVHRELHSNHFFVHQVIQLCCKEKAKTDDRLRAYYSRAQARFIEYYLNLITELHQEFLCKGNLEKSLCRFWAEEQNIVQAICWAAAREGTTPPARCAKILNEAVIFLAKVMKNAQFEEIYEVVLSATKGDLRLVADCLTCVGIKHIYSCECHRSCSVVTERAYRVLTRALEIYEKLNLTEGELVAQCYSKIGRCMAKNGNPSRALELSAKALAIREQRRPDEPLKYAACCNDLAVVQSCLNNHLEALALREQALSAYVEELGDHPFTGTLYNYLGNDCLALENFDKAVEYFTKALSIRKIFLGFDHQETARTYHDLGLTYKRKGDYAKAMEQLDKAVTIQEKLCDVPHEKLKSLQEKREIYSCLNLTDSSAQELQKKLEQCQEEMTREKKVNNIRLERIMDMANN</sequence>
<keyword evidence="1" id="KW-0802">TPR repeat</keyword>
<evidence type="ECO:0000313" key="4">
    <source>
        <dbReference type="EMBL" id="RMX60527.1"/>
    </source>
</evidence>
<evidence type="ECO:0000256" key="2">
    <source>
        <dbReference type="SAM" id="Coils"/>
    </source>
</evidence>
<evidence type="ECO:0000313" key="5">
    <source>
        <dbReference type="Proteomes" id="UP000275408"/>
    </source>
</evidence>
<dbReference type="InterPro" id="IPR019734">
    <property type="entry name" value="TPR_rpt"/>
</dbReference>
<keyword evidence="2" id="KW-0175">Coiled coil</keyword>
<dbReference type="SUPFAM" id="SSF52540">
    <property type="entry name" value="P-loop containing nucleoside triphosphate hydrolases"/>
    <property type="match status" value="1"/>
</dbReference>